<dbReference type="EMBL" id="JAACJM010000026">
    <property type="protein sequence ID" value="KAF5365598.1"/>
    <property type="molecule type" value="Genomic_DNA"/>
</dbReference>
<evidence type="ECO:0000256" key="1">
    <source>
        <dbReference type="SAM" id="Phobius"/>
    </source>
</evidence>
<proteinExistence type="predicted"/>
<dbReference type="InterPro" id="IPR009571">
    <property type="entry name" value="SUR7/Rim9-like_fungi"/>
</dbReference>
<dbReference type="PANTHER" id="PTHR28013">
    <property type="entry name" value="PROTEIN DCV1-RELATED"/>
    <property type="match status" value="1"/>
</dbReference>
<feature type="transmembrane region" description="Helical" evidence="1">
    <location>
        <begin position="182"/>
        <end position="206"/>
    </location>
</feature>
<protein>
    <recommendedName>
        <fullName evidence="4">Pali-domain-containing protein</fullName>
    </recommendedName>
</protein>
<dbReference type="OrthoDB" id="2354757at2759"/>
<evidence type="ECO:0000313" key="3">
    <source>
        <dbReference type="Proteomes" id="UP000559256"/>
    </source>
</evidence>
<keyword evidence="1" id="KW-0472">Membrane</keyword>
<dbReference type="GO" id="GO:0005886">
    <property type="term" value="C:plasma membrane"/>
    <property type="evidence" value="ECO:0007669"/>
    <property type="project" value="InterPro"/>
</dbReference>
<accession>A0A8H5GIP3</accession>
<dbReference type="PANTHER" id="PTHR28013:SF4">
    <property type="entry name" value="MARVEL DOMAIN-CONTAINING PROTEIN"/>
    <property type="match status" value="1"/>
</dbReference>
<keyword evidence="1" id="KW-1133">Transmembrane helix</keyword>
<evidence type="ECO:0000313" key="2">
    <source>
        <dbReference type="EMBL" id="KAF5365598.1"/>
    </source>
</evidence>
<dbReference type="Proteomes" id="UP000559256">
    <property type="component" value="Unassembled WGS sequence"/>
</dbReference>
<feature type="transmembrane region" description="Helical" evidence="1">
    <location>
        <begin position="135"/>
        <end position="162"/>
    </location>
</feature>
<organism evidence="2 3">
    <name type="scientific">Tetrapyrgos nigripes</name>
    <dbReference type="NCBI Taxonomy" id="182062"/>
    <lineage>
        <taxon>Eukaryota</taxon>
        <taxon>Fungi</taxon>
        <taxon>Dikarya</taxon>
        <taxon>Basidiomycota</taxon>
        <taxon>Agaricomycotina</taxon>
        <taxon>Agaricomycetes</taxon>
        <taxon>Agaricomycetidae</taxon>
        <taxon>Agaricales</taxon>
        <taxon>Marasmiineae</taxon>
        <taxon>Marasmiaceae</taxon>
        <taxon>Tetrapyrgos</taxon>
    </lineage>
</organism>
<evidence type="ECO:0008006" key="4">
    <source>
        <dbReference type="Google" id="ProtNLM"/>
    </source>
</evidence>
<dbReference type="GO" id="GO:0032153">
    <property type="term" value="C:cell division site"/>
    <property type="evidence" value="ECO:0007669"/>
    <property type="project" value="TreeGrafter"/>
</dbReference>
<dbReference type="AlphaFoldDB" id="A0A8H5GIP3"/>
<reference evidence="2 3" key="1">
    <citation type="journal article" date="2020" name="ISME J.">
        <title>Uncovering the hidden diversity of litter-decomposition mechanisms in mushroom-forming fungi.</title>
        <authorList>
            <person name="Floudas D."/>
            <person name="Bentzer J."/>
            <person name="Ahren D."/>
            <person name="Johansson T."/>
            <person name="Persson P."/>
            <person name="Tunlid A."/>
        </authorList>
    </citation>
    <scope>NUCLEOTIDE SEQUENCE [LARGE SCALE GENOMIC DNA]</scope>
    <source>
        <strain evidence="2 3">CBS 291.85</strain>
    </source>
</reference>
<sequence length="215" mass="23359">MMLPIFTSVLVFVAFLLLLLVTLSVPIIKTIYLFTLSVSASSSLLDSGASGSVNFGVWGYCISAVQVSVIGFDHDTDARCSSRHLGYTIDSRVAETLHVDDITDLISRTTTAALVLHPIVSVFTFRQASSRRAWLFTLGIGILAALFTTIVFLIDVILVAVVRNHVNDRTDGDLTLDWGNAVWMSLGATIALWLGLTGTCAGICGWGRRNRKDTY</sequence>
<comment type="caution">
    <text evidence="2">The sequence shown here is derived from an EMBL/GenBank/DDBJ whole genome shotgun (WGS) entry which is preliminary data.</text>
</comment>
<dbReference type="GO" id="GO:0035838">
    <property type="term" value="C:growing cell tip"/>
    <property type="evidence" value="ECO:0007669"/>
    <property type="project" value="TreeGrafter"/>
</dbReference>
<name>A0A8H5GIP3_9AGAR</name>
<dbReference type="InterPro" id="IPR051380">
    <property type="entry name" value="pH-response_reg_palI/RIM9"/>
</dbReference>
<gene>
    <name evidence="2" type="ORF">D9758_003236</name>
</gene>
<dbReference type="Pfam" id="PF06687">
    <property type="entry name" value="SUR7"/>
    <property type="match status" value="1"/>
</dbReference>
<keyword evidence="3" id="KW-1185">Reference proteome</keyword>
<keyword evidence="1" id="KW-0812">Transmembrane</keyword>